<organism evidence="2 3">
    <name type="scientific">Achromobacter pestifer</name>
    <dbReference type="NCBI Taxonomy" id="1353889"/>
    <lineage>
        <taxon>Bacteria</taxon>
        <taxon>Pseudomonadati</taxon>
        <taxon>Pseudomonadota</taxon>
        <taxon>Betaproteobacteria</taxon>
        <taxon>Burkholderiales</taxon>
        <taxon>Alcaligenaceae</taxon>
        <taxon>Achromobacter</taxon>
    </lineage>
</organism>
<protein>
    <submittedName>
        <fullName evidence="2">VOC family protein</fullName>
    </submittedName>
</protein>
<dbReference type="EMBL" id="CP053985">
    <property type="protein sequence ID" value="QKH35073.1"/>
    <property type="molecule type" value="Genomic_DNA"/>
</dbReference>
<dbReference type="Proteomes" id="UP000500970">
    <property type="component" value="Chromosome"/>
</dbReference>
<name>A0A7D4HRZ8_9BURK</name>
<feature type="domain" description="VOC" evidence="1">
    <location>
        <begin position="10"/>
        <end position="161"/>
    </location>
</feature>
<evidence type="ECO:0000313" key="3">
    <source>
        <dbReference type="Proteomes" id="UP000500970"/>
    </source>
</evidence>
<accession>A0A7D4HRZ8</accession>
<evidence type="ECO:0000259" key="1">
    <source>
        <dbReference type="PROSITE" id="PS51819"/>
    </source>
</evidence>
<keyword evidence="3" id="KW-1185">Reference proteome</keyword>
<dbReference type="Gene3D" id="3.10.180.10">
    <property type="entry name" value="2,3-Dihydroxybiphenyl 1,2-Dioxygenase, domain 1"/>
    <property type="match status" value="1"/>
</dbReference>
<dbReference type="Pfam" id="PF00903">
    <property type="entry name" value="Glyoxalase"/>
    <property type="match status" value="1"/>
</dbReference>
<evidence type="ECO:0000313" key="2">
    <source>
        <dbReference type="EMBL" id="QKH35073.1"/>
    </source>
</evidence>
<reference evidence="2 3" key="1">
    <citation type="submission" date="2020-05" db="EMBL/GenBank/DDBJ databases">
        <title>FDA dAtabase for Regulatory Grade micrObial Sequences (FDA-ARGOS): Supporting development and validation of Infectious Disease Dx tests.</title>
        <authorList>
            <person name="Sproer C."/>
            <person name="Gronow S."/>
            <person name="Severitt S."/>
            <person name="Schroder I."/>
            <person name="Tallon L."/>
            <person name="Sadzewicz L."/>
            <person name="Zhao X."/>
            <person name="Vavikolanu K."/>
            <person name="Mehta A."/>
            <person name="Aluvathingal J."/>
            <person name="Nadendla S."/>
            <person name="Myers T."/>
            <person name="Yan Y."/>
            <person name="Sichtig H."/>
        </authorList>
    </citation>
    <scope>NUCLEOTIDE SEQUENCE [LARGE SCALE GENOMIC DNA]</scope>
    <source>
        <strain evidence="2 3">FDAARGOS_790</strain>
    </source>
</reference>
<dbReference type="RefSeq" id="WP_173144119.1">
    <property type="nucleotide sequence ID" value="NZ_CP053985.1"/>
</dbReference>
<proteinExistence type="predicted"/>
<gene>
    <name evidence="2" type="ORF">FOC84_09010</name>
</gene>
<dbReference type="InterPro" id="IPR004360">
    <property type="entry name" value="Glyas_Fos-R_dOase_dom"/>
</dbReference>
<dbReference type="InterPro" id="IPR029068">
    <property type="entry name" value="Glyas_Bleomycin-R_OHBP_Dase"/>
</dbReference>
<dbReference type="SUPFAM" id="SSF54593">
    <property type="entry name" value="Glyoxalase/Bleomycin resistance protein/Dihydroxybiphenyl dioxygenase"/>
    <property type="match status" value="1"/>
</dbReference>
<dbReference type="InterPro" id="IPR037523">
    <property type="entry name" value="VOC_core"/>
</dbReference>
<sequence length="165" mass="18046">MQNNPLGISRIDHVSWTVEKLDPVVTFYERVFGARVLYRLGPVHATQLPGAADGRDWTEAHLGVKGAGLELAMLVLPGGARIEIFEYEKTPDHGGGPASCDRVGSYHLSIEVQDLDAAAQVLRDNGCTVFERIAFSDGPTSGSQFQRFLDPWMNIFELAAHARPA</sequence>
<dbReference type="AlphaFoldDB" id="A0A7D4HRZ8"/>
<dbReference type="PROSITE" id="PS51819">
    <property type="entry name" value="VOC"/>
    <property type="match status" value="1"/>
</dbReference>
<dbReference type="KEGG" id="apes:FOC84_09010"/>